<evidence type="ECO:0000313" key="2">
    <source>
        <dbReference type="Proteomes" id="UP000319976"/>
    </source>
</evidence>
<dbReference type="AlphaFoldDB" id="A0A517T4Z7"/>
<sequence>MILAHSIVCLSAISGCSQQETFLVVPVSGKVLLDGKPLSNMTVYFNPKEFVEEDSVVAGWPSSGTTDEEGKYVLMVARKGGGRGAMPGTHRVTITDNTVDVDKPSRVPERQLQGLEFVVPPDGTESADFFLTSKK</sequence>
<evidence type="ECO:0000313" key="1">
    <source>
        <dbReference type="EMBL" id="QDT63440.1"/>
    </source>
</evidence>
<evidence type="ECO:0008006" key="3">
    <source>
        <dbReference type="Google" id="ProtNLM"/>
    </source>
</evidence>
<accession>A0A517T4Z7</accession>
<protein>
    <recommendedName>
        <fullName evidence="3">Nickel uptake substrate-specific transmembrane region</fullName>
    </recommendedName>
</protein>
<gene>
    <name evidence="1" type="ORF">V22_06610</name>
</gene>
<dbReference type="EMBL" id="CP036316">
    <property type="protein sequence ID" value="QDT63440.1"/>
    <property type="molecule type" value="Genomic_DNA"/>
</dbReference>
<organism evidence="1 2">
    <name type="scientific">Calycomorphotria hydatis</name>
    <dbReference type="NCBI Taxonomy" id="2528027"/>
    <lineage>
        <taxon>Bacteria</taxon>
        <taxon>Pseudomonadati</taxon>
        <taxon>Planctomycetota</taxon>
        <taxon>Planctomycetia</taxon>
        <taxon>Planctomycetales</taxon>
        <taxon>Planctomycetaceae</taxon>
        <taxon>Calycomorphotria</taxon>
    </lineage>
</organism>
<reference evidence="1 2" key="1">
    <citation type="submission" date="2019-02" db="EMBL/GenBank/DDBJ databases">
        <title>Deep-cultivation of Planctomycetes and their phenomic and genomic characterization uncovers novel biology.</title>
        <authorList>
            <person name="Wiegand S."/>
            <person name="Jogler M."/>
            <person name="Boedeker C."/>
            <person name="Pinto D."/>
            <person name="Vollmers J."/>
            <person name="Rivas-Marin E."/>
            <person name="Kohn T."/>
            <person name="Peeters S.H."/>
            <person name="Heuer A."/>
            <person name="Rast P."/>
            <person name="Oberbeckmann S."/>
            <person name="Bunk B."/>
            <person name="Jeske O."/>
            <person name="Meyerdierks A."/>
            <person name="Storesund J.E."/>
            <person name="Kallscheuer N."/>
            <person name="Luecker S."/>
            <person name="Lage O.M."/>
            <person name="Pohl T."/>
            <person name="Merkel B.J."/>
            <person name="Hornburger P."/>
            <person name="Mueller R.-W."/>
            <person name="Bruemmer F."/>
            <person name="Labrenz M."/>
            <person name="Spormann A.M."/>
            <person name="Op den Camp H."/>
            <person name="Overmann J."/>
            <person name="Amann R."/>
            <person name="Jetten M.S.M."/>
            <person name="Mascher T."/>
            <person name="Medema M.H."/>
            <person name="Devos D.P."/>
            <person name="Kaster A.-K."/>
            <person name="Ovreas L."/>
            <person name="Rohde M."/>
            <person name="Galperin M.Y."/>
            <person name="Jogler C."/>
        </authorList>
    </citation>
    <scope>NUCLEOTIDE SEQUENCE [LARGE SCALE GENOMIC DNA]</scope>
    <source>
        <strain evidence="1 2">V22</strain>
    </source>
</reference>
<name>A0A517T4Z7_9PLAN</name>
<dbReference type="KEGG" id="chya:V22_06610"/>
<keyword evidence="2" id="KW-1185">Reference proteome</keyword>
<dbReference type="Proteomes" id="UP000319976">
    <property type="component" value="Chromosome"/>
</dbReference>
<proteinExistence type="predicted"/>